<dbReference type="SUPFAM" id="SSF53448">
    <property type="entry name" value="Nucleotide-diphospho-sugar transferases"/>
    <property type="match status" value="1"/>
</dbReference>
<dbReference type="GO" id="GO:0016740">
    <property type="term" value="F:transferase activity"/>
    <property type="evidence" value="ECO:0007669"/>
    <property type="project" value="UniProtKB-KW"/>
</dbReference>
<gene>
    <name evidence="2" type="ORF">ENR15_05555</name>
</gene>
<dbReference type="AlphaFoldDB" id="A0A7C3ZUW7"/>
<dbReference type="Pfam" id="PF00535">
    <property type="entry name" value="Glycos_transf_2"/>
    <property type="match status" value="1"/>
</dbReference>
<protein>
    <submittedName>
        <fullName evidence="2">Glycosyltransferase family 2 protein</fullName>
    </submittedName>
</protein>
<name>A0A7C3ZUW7_9CYAN</name>
<organism evidence="2">
    <name type="scientific">Planktothricoides sp. SpSt-374</name>
    <dbReference type="NCBI Taxonomy" id="2282167"/>
    <lineage>
        <taxon>Bacteria</taxon>
        <taxon>Bacillati</taxon>
        <taxon>Cyanobacteriota</taxon>
        <taxon>Cyanophyceae</taxon>
        <taxon>Oscillatoriophycideae</taxon>
        <taxon>Oscillatoriales</taxon>
        <taxon>Oscillatoriaceae</taxon>
        <taxon>Planktothricoides</taxon>
    </lineage>
</organism>
<proteinExistence type="predicted"/>
<dbReference type="PANTHER" id="PTHR22916">
    <property type="entry name" value="GLYCOSYLTRANSFERASE"/>
    <property type="match status" value="1"/>
</dbReference>
<dbReference type="EMBL" id="DSPX01000051">
    <property type="protein sequence ID" value="HGG00128.1"/>
    <property type="molecule type" value="Genomic_DNA"/>
</dbReference>
<dbReference type="CDD" id="cd00761">
    <property type="entry name" value="Glyco_tranf_GTA_type"/>
    <property type="match status" value="1"/>
</dbReference>
<evidence type="ECO:0000313" key="2">
    <source>
        <dbReference type="EMBL" id="HGG00128.1"/>
    </source>
</evidence>
<sequence>MQFTVAICTYNGANRLPEVLQCLQQQINTENITWEILVVDNNSTDNTAQIVAGYNNVRYCFESQQGAGFARQRAIREAAAPLIGFLDDDNLPEPDWVAAAVAFHAAHPQAGAYGSQIFGDFEAEPPPNFEQLAPFFALTQRGPEPRLYEPGQKVLPPSAGLVVQKQVWLDTVPDRCILSGRKPGSMLTGEDLEVLAYIQKAGYSIWYNPAMQLKHKIPKNRLQKEYLIPFFRGIGHSRHVTRMLGVPNWARPLALVGYALNDIRKIILLLIKYKNHIKTELIPACQLELFIGSLNSPFYLWKNGYLNINNLISLSS</sequence>
<accession>A0A7C3ZUW7</accession>
<dbReference type="InterPro" id="IPR001173">
    <property type="entry name" value="Glyco_trans_2-like"/>
</dbReference>
<feature type="domain" description="Glycosyltransferase 2-like" evidence="1">
    <location>
        <begin position="4"/>
        <end position="119"/>
    </location>
</feature>
<comment type="caution">
    <text evidence="2">The sequence shown here is derived from an EMBL/GenBank/DDBJ whole genome shotgun (WGS) entry which is preliminary data.</text>
</comment>
<dbReference type="Gene3D" id="3.90.550.10">
    <property type="entry name" value="Spore Coat Polysaccharide Biosynthesis Protein SpsA, Chain A"/>
    <property type="match status" value="1"/>
</dbReference>
<keyword evidence="2" id="KW-0808">Transferase</keyword>
<dbReference type="InterPro" id="IPR029044">
    <property type="entry name" value="Nucleotide-diphossugar_trans"/>
</dbReference>
<reference evidence="2" key="1">
    <citation type="journal article" date="2020" name="mSystems">
        <title>Genome- and Community-Level Interaction Insights into Carbon Utilization and Element Cycling Functions of Hydrothermarchaeota in Hydrothermal Sediment.</title>
        <authorList>
            <person name="Zhou Z."/>
            <person name="Liu Y."/>
            <person name="Xu W."/>
            <person name="Pan J."/>
            <person name="Luo Z.H."/>
            <person name="Li M."/>
        </authorList>
    </citation>
    <scope>NUCLEOTIDE SEQUENCE [LARGE SCALE GENOMIC DNA]</scope>
    <source>
        <strain evidence="2">SpSt-374</strain>
    </source>
</reference>
<dbReference type="NCBIfam" id="NF038302">
    <property type="entry name" value="EPS_HpsE"/>
    <property type="match status" value="1"/>
</dbReference>
<evidence type="ECO:0000259" key="1">
    <source>
        <dbReference type="Pfam" id="PF00535"/>
    </source>
</evidence>